<dbReference type="AlphaFoldDB" id="A0A2J7PTL1"/>
<evidence type="ECO:0000313" key="2">
    <source>
        <dbReference type="Proteomes" id="UP000235965"/>
    </source>
</evidence>
<sequence>MLHPQISFIQDQATEITYANYKDFIKRKKSVSESSWTITVVTALVKDDERGGQGHTSTSLLQQSAM</sequence>
<comment type="caution">
    <text evidence="1">The sequence shown here is derived from an EMBL/GenBank/DDBJ whole genome shotgun (WGS) entry which is preliminary data.</text>
</comment>
<accession>A0A2J7PTL1</accession>
<keyword evidence="2" id="KW-1185">Reference proteome</keyword>
<evidence type="ECO:0000313" key="1">
    <source>
        <dbReference type="EMBL" id="PNF19678.1"/>
    </source>
</evidence>
<protein>
    <submittedName>
        <fullName evidence="1">Uncharacterized protein</fullName>
    </submittedName>
</protein>
<dbReference type="InParanoid" id="A0A2J7PTL1"/>
<name>A0A2J7PTL1_9NEOP</name>
<organism evidence="1 2">
    <name type="scientific">Cryptotermes secundus</name>
    <dbReference type="NCBI Taxonomy" id="105785"/>
    <lineage>
        <taxon>Eukaryota</taxon>
        <taxon>Metazoa</taxon>
        <taxon>Ecdysozoa</taxon>
        <taxon>Arthropoda</taxon>
        <taxon>Hexapoda</taxon>
        <taxon>Insecta</taxon>
        <taxon>Pterygota</taxon>
        <taxon>Neoptera</taxon>
        <taxon>Polyneoptera</taxon>
        <taxon>Dictyoptera</taxon>
        <taxon>Blattodea</taxon>
        <taxon>Blattoidea</taxon>
        <taxon>Termitoidae</taxon>
        <taxon>Kalotermitidae</taxon>
        <taxon>Cryptotermitinae</taxon>
        <taxon>Cryptotermes</taxon>
    </lineage>
</organism>
<proteinExistence type="predicted"/>
<dbReference type="Proteomes" id="UP000235965">
    <property type="component" value="Unassembled WGS sequence"/>
</dbReference>
<dbReference type="EMBL" id="NEVH01021236">
    <property type="protein sequence ID" value="PNF19678.1"/>
    <property type="molecule type" value="Genomic_DNA"/>
</dbReference>
<gene>
    <name evidence="1" type="ORF">B7P43_G16065</name>
</gene>
<reference evidence="1 2" key="1">
    <citation type="submission" date="2017-12" db="EMBL/GenBank/DDBJ databases">
        <title>Hemimetabolous genomes reveal molecular basis of termite eusociality.</title>
        <authorList>
            <person name="Harrison M.C."/>
            <person name="Jongepier E."/>
            <person name="Robertson H.M."/>
            <person name="Arning N."/>
            <person name="Bitard-Feildel T."/>
            <person name="Chao H."/>
            <person name="Childers C.P."/>
            <person name="Dinh H."/>
            <person name="Doddapaneni H."/>
            <person name="Dugan S."/>
            <person name="Gowin J."/>
            <person name="Greiner C."/>
            <person name="Han Y."/>
            <person name="Hu H."/>
            <person name="Hughes D.S.T."/>
            <person name="Huylmans A.-K."/>
            <person name="Kemena C."/>
            <person name="Kremer L.P.M."/>
            <person name="Lee S.L."/>
            <person name="Lopez-Ezquerra A."/>
            <person name="Mallet L."/>
            <person name="Monroy-Kuhn J.M."/>
            <person name="Moser A."/>
            <person name="Murali S.C."/>
            <person name="Muzny D.M."/>
            <person name="Otani S."/>
            <person name="Piulachs M.-D."/>
            <person name="Poelchau M."/>
            <person name="Qu J."/>
            <person name="Schaub F."/>
            <person name="Wada-Katsumata A."/>
            <person name="Worley K.C."/>
            <person name="Xie Q."/>
            <person name="Ylla G."/>
            <person name="Poulsen M."/>
            <person name="Gibbs R.A."/>
            <person name="Schal C."/>
            <person name="Richards S."/>
            <person name="Belles X."/>
            <person name="Korb J."/>
            <person name="Bornberg-Bauer E."/>
        </authorList>
    </citation>
    <scope>NUCLEOTIDE SEQUENCE [LARGE SCALE GENOMIC DNA]</scope>
    <source>
        <tissue evidence="1">Whole body</tissue>
    </source>
</reference>